<evidence type="ECO:0000256" key="1">
    <source>
        <dbReference type="SAM" id="Coils"/>
    </source>
</evidence>
<comment type="caution">
    <text evidence="3">The sequence shown here is derived from an EMBL/GenBank/DDBJ whole genome shotgun (WGS) entry which is preliminary data.</text>
</comment>
<sequence>MMADLIMGVNFEDKEKYIKEYDMTRSEDIVELIRILKIQEDSRKALEEEIKVIVSNNDSLRQELISSNEMVNYWKDQYEICNTSLRIVNEEFEQLKVHDENMNTFNKTFKSMECKKCGYEWKRVNVENDNRDLKSRLNDDELENFLDITNILVSSLYMNEVEGLGIDENDQGKDRKIDVDINKYQATIEKDQEIGKLKIENEELKILLEKKEKIIIDLQNELGQLKSKLMVEKSLPNVFKVVSKNLVDIVSEDDSPESSSKVISNDDELLEKFKKNYLEQVKSINKKRKIAFCSDNDLDRKELKVSESLDILNDLNNDDKSEEVGDINRISYFDNDDLKTDLRYYDNYSNNINTKTNDKLLSDSSEGILDDIIDEKKYDNESNMNLKIVEELDWEDDNWGEDEEKEKNEDLNYMKKELENDTINEKDLDSFNKEKLIDNEKITNEVEGNKKNVTGLTSFLDDFVSHISGSINDDKIGKDDNKNESSFKDIFDSYSSNKVSNVLNSNNFNNTNSHNIPSFTGFVSNIKSFFNDDKNKSFVDWNLKKIQDNQLDSLKNMNKSVINSISNNDHDKIDSDWDNDDWGFEDDEEEEDDDKEKEVKEVKEVKEEKEGEEEGDDWGDDFFSEESGDYDTSRKEERIHLWKNSDIGIKNSIEYSESSSEVKIQDQEKLAKGSYEGLNKFNDWDSMGDWSDDFEAFSKEEKKKRSLE</sequence>
<feature type="region of interest" description="Disordered" evidence="2">
    <location>
        <begin position="565"/>
        <end position="635"/>
    </location>
</feature>
<gene>
    <name evidence="3" type="ORF">cubi_01325</name>
</gene>
<feature type="compositionally biased region" description="Acidic residues" evidence="2">
    <location>
        <begin position="576"/>
        <end position="595"/>
    </location>
</feature>
<dbReference type="RefSeq" id="XP_028873330.1">
    <property type="nucleotide sequence ID" value="XM_029018337.1"/>
</dbReference>
<dbReference type="EMBL" id="LRBP01000028">
    <property type="protein sequence ID" value="OII71711.1"/>
    <property type="molecule type" value="Genomic_DNA"/>
</dbReference>
<keyword evidence="4" id="KW-1185">Reference proteome</keyword>
<accession>A0A1J4MCL3</accession>
<protein>
    <submittedName>
        <fullName evidence="3">Uncharacterized protein</fullName>
    </submittedName>
</protein>
<evidence type="ECO:0000313" key="4">
    <source>
        <dbReference type="Proteomes" id="UP000186176"/>
    </source>
</evidence>
<evidence type="ECO:0000313" key="3">
    <source>
        <dbReference type="EMBL" id="OII71711.1"/>
    </source>
</evidence>
<name>A0A1J4MCL3_9CRYT</name>
<feature type="coiled-coil region" evidence="1">
    <location>
        <begin position="194"/>
        <end position="228"/>
    </location>
</feature>
<evidence type="ECO:0000256" key="2">
    <source>
        <dbReference type="SAM" id="MobiDB-lite"/>
    </source>
</evidence>
<dbReference type="VEuPathDB" id="CryptoDB:cubi_01325"/>
<feature type="coiled-coil region" evidence="1">
    <location>
        <begin position="29"/>
        <end position="63"/>
    </location>
</feature>
<dbReference type="Proteomes" id="UP000186176">
    <property type="component" value="Unassembled WGS sequence"/>
</dbReference>
<keyword evidence="1" id="KW-0175">Coiled coil</keyword>
<dbReference type="AlphaFoldDB" id="A0A1J4MCL3"/>
<dbReference type="OrthoDB" id="344318at2759"/>
<organism evidence="3 4">
    <name type="scientific">Cryptosporidium ubiquitum</name>
    <dbReference type="NCBI Taxonomy" id="857276"/>
    <lineage>
        <taxon>Eukaryota</taxon>
        <taxon>Sar</taxon>
        <taxon>Alveolata</taxon>
        <taxon>Apicomplexa</taxon>
        <taxon>Conoidasida</taxon>
        <taxon>Coccidia</taxon>
        <taxon>Eucoccidiorida</taxon>
        <taxon>Eimeriorina</taxon>
        <taxon>Cryptosporidiidae</taxon>
        <taxon>Cryptosporidium</taxon>
    </lineage>
</organism>
<dbReference type="GeneID" id="39978116"/>
<feature type="compositionally biased region" description="Basic and acidic residues" evidence="2">
    <location>
        <begin position="596"/>
        <end position="609"/>
    </location>
</feature>
<reference evidence="3 4" key="1">
    <citation type="submission" date="2016-10" db="EMBL/GenBank/DDBJ databases">
        <title>Reductive evolution of mitochondrial metabolism and differential evolution of invasion-related proteins in Cryptosporidium.</title>
        <authorList>
            <person name="Liu S."/>
            <person name="Roellig D.M."/>
            <person name="Guo Y."/>
            <person name="Li N."/>
            <person name="Frace M.A."/>
            <person name="Tang K."/>
            <person name="Zhang L."/>
            <person name="Feng Y."/>
            <person name="Xiao L."/>
        </authorList>
    </citation>
    <scope>NUCLEOTIDE SEQUENCE [LARGE SCALE GENOMIC DNA]</scope>
    <source>
        <strain evidence="3">39726</strain>
    </source>
</reference>
<proteinExistence type="predicted"/>
<feature type="compositionally biased region" description="Acidic residues" evidence="2">
    <location>
        <begin position="610"/>
        <end position="629"/>
    </location>
</feature>